<dbReference type="SUPFAM" id="SSF51395">
    <property type="entry name" value="FMN-linked oxidoreductases"/>
    <property type="match status" value="1"/>
</dbReference>
<dbReference type="InterPro" id="IPR013785">
    <property type="entry name" value="Aldolase_TIM"/>
</dbReference>
<dbReference type="Pfam" id="PF00724">
    <property type="entry name" value="Oxidored_FMN"/>
    <property type="match status" value="1"/>
</dbReference>
<comment type="cofactor">
    <cofactor evidence="2">
        <name>[4Fe-4S] cluster</name>
        <dbReference type="ChEBI" id="CHEBI:49883"/>
    </cofactor>
</comment>
<dbReference type="Gene3D" id="3.20.20.70">
    <property type="entry name" value="Aldolase class I"/>
    <property type="match status" value="1"/>
</dbReference>
<evidence type="ECO:0000256" key="8">
    <source>
        <dbReference type="ARBA" id="ARBA00023014"/>
    </source>
</evidence>
<dbReference type="PANTHER" id="PTHR42917">
    <property type="entry name" value="2,4-DIENOYL-COA REDUCTASE"/>
    <property type="match status" value="1"/>
</dbReference>
<keyword evidence="5" id="KW-0479">Metal-binding</keyword>
<keyword evidence="6" id="KW-0560">Oxidoreductase</keyword>
<dbReference type="CDD" id="cd02803">
    <property type="entry name" value="OYE_like_FMN_family"/>
    <property type="match status" value="1"/>
</dbReference>
<dbReference type="GO" id="GO:0010181">
    <property type="term" value="F:FMN binding"/>
    <property type="evidence" value="ECO:0007669"/>
    <property type="project" value="InterPro"/>
</dbReference>
<keyword evidence="11" id="KW-1185">Reference proteome</keyword>
<dbReference type="KEGG" id="pspw:BJG93_34020"/>
<dbReference type="RefSeq" id="WP_034476900.1">
    <property type="nucleotide sequence ID" value="NZ_CP017565.2"/>
</dbReference>
<dbReference type="GO" id="GO:0051536">
    <property type="term" value="F:iron-sulfur cluster binding"/>
    <property type="evidence" value="ECO:0007669"/>
    <property type="project" value="UniProtKB-KW"/>
</dbReference>
<comment type="cofactor">
    <cofactor evidence="1">
        <name>FMN</name>
        <dbReference type="ChEBI" id="CHEBI:58210"/>
    </cofactor>
</comment>
<keyword evidence="4" id="KW-0288">FMN</keyword>
<evidence type="ECO:0000256" key="6">
    <source>
        <dbReference type="ARBA" id="ARBA00023002"/>
    </source>
</evidence>
<dbReference type="AlphaFoldDB" id="A0A1I9YWI7"/>
<proteinExistence type="predicted"/>
<dbReference type="EMBL" id="CP017565">
    <property type="protein sequence ID" value="APA90570.1"/>
    <property type="molecule type" value="Genomic_DNA"/>
</dbReference>
<keyword evidence="7" id="KW-0408">Iron</keyword>
<feature type="domain" description="NADH:flavin oxidoreductase/NADH oxidase N-terminal" evidence="9">
    <location>
        <begin position="12"/>
        <end position="354"/>
    </location>
</feature>
<evidence type="ECO:0000256" key="5">
    <source>
        <dbReference type="ARBA" id="ARBA00022723"/>
    </source>
</evidence>
<evidence type="ECO:0000256" key="3">
    <source>
        <dbReference type="ARBA" id="ARBA00022630"/>
    </source>
</evidence>
<reference evidence="10" key="1">
    <citation type="submission" date="2016-09" db="EMBL/GenBank/DDBJ databases">
        <title>The Complete Genome of Burkholderia sprentiae wsm5005.</title>
        <authorList>
            <person name="De Meyer S."/>
            <person name="Wang P."/>
            <person name="Terpolilli J."/>
        </authorList>
    </citation>
    <scope>NUCLEOTIDE SEQUENCE [LARGE SCALE GENOMIC DNA]</scope>
    <source>
        <strain evidence="10">WSM5005</strain>
        <plasmid evidence="10">pl2WSM5005</plasmid>
    </source>
</reference>
<dbReference type="InterPro" id="IPR001155">
    <property type="entry name" value="OxRdtase_FMN_N"/>
</dbReference>
<dbReference type="GO" id="GO:0016491">
    <property type="term" value="F:oxidoreductase activity"/>
    <property type="evidence" value="ECO:0007669"/>
    <property type="project" value="UniProtKB-KW"/>
</dbReference>
<protein>
    <submittedName>
        <fullName evidence="10">NADH:flavin oxidoreductase</fullName>
    </submittedName>
</protein>
<name>A0A1I9YWI7_9BURK</name>
<evidence type="ECO:0000259" key="9">
    <source>
        <dbReference type="Pfam" id="PF00724"/>
    </source>
</evidence>
<sequence>MTTPKEAAAVLSQPININRLTLKNRLVMGPMAATGASREGKPTAQTIAFFKARARGGVGMIIVSCSGAARAIAETPFAGGIRADIEEFFPDLAKLATAVHAHGTPIIGEISPSMGRMGRPGPGRDVISASPINVVMRGAVLGMPIPGGEMATPVPREATVAEIEGLQTEMVATADRLHRAGWDGVEIPAIMSYFLASFVSPRTNWRTDQYGGSVENRARMLVDIVKGIRERVGPHFVIGLRITANDYMPDGQGPEGFVAIAKEVEKAGIDYVALVYGCYESMNRMPDRDGENLVDNGDARVFKRELSVPVMLSTLHDPLRAARAIADGHGDLVLEARQMLADPDYAQKAIEGRTNDIVRCDRDMLCARRMALAMPVRCSVNPRMGRESRKPGELAPLNRLVKAPIEPIILRLTRSPLFMGLVGRFMKKPKGDKHLD</sequence>
<keyword evidence="8" id="KW-0411">Iron-sulfur</keyword>
<keyword evidence="10" id="KW-0614">Plasmid</keyword>
<geneLocation type="plasmid" evidence="10 11">
    <name>pl2WSM5005</name>
</geneLocation>
<evidence type="ECO:0000256" key="2">
    <source>
        <dbReference type="ARBA" id="ARBA00001966"/>
    </source>
</evidence>
<accession>A0A1I9YWI7</accession>
<dbReference type="GO" id="GO:0046872">
    <property type="term" value="F:metal ion binding"/>
    <property type="evidence" value="ECO:0007669"/>
    <property type="project" value="UniProtKB-KW"/>
</dbReference>
<evidence type="ECO:0000313" key="10">
    <source>
        <dbReference type="EMBL" id="APA90570.1"/>
    </source>
</evidence>
<dbReference type="PANTHER" id="PTHR42917:SF2">
    <property type="entry name" value="2,4-DIENOYL-COA REDUCTASE [(2E)-ENOYL-COA-PRODUCING]"/>
    <property type="match status" value="1"/>
</dbReference>
<dbReference type="InterPro" id="IPR051793">
    <property type="entry name" value="NADH:flavin_oxidoreductase"/>
</dbReference>
<evidence type="ECO:0000256" key="4">
    <source>
        <dbReference type="ARBA" id="ARBA00022643"/>
    </source>
</evidence>
<dbReference type="Proteomes" id="UP000179860">
    <property type="component" value="Plasmid pl2WSM5005"/>
</dbReference>
<organism evidence="10 11">
    <name type="scientific">Paraburkholderia sprentiae WSM5005</name>
    <dbReference type="NCBI Taxonomy" id="754502"/>
    <lineage>
        <taxon>Bacteria</taxon>
        <taxon>Pseudomonadati</taxon>
        <taxon>Pseudomonadota</taxon>
        <taxon>Betaproteobacteria</taxon>
        <taxon>Burkholderiales</taxon>
        <taxon>Burkholderiaceae</taxon>
        <taxon>Paraburkholderia</taxon>
    </lineage>
</organism>
<dbReference type="OrthoDB" id="8985337at2"/>
<keyword evidence="3" id="KW-0285">Flavoprotein</keyword>
<reference evidence="10" key="2">
    <citation type="submission" date="2021-06" db="EMBL/GenBank/DDBJ databases">
        <authorList>
            <person name="Rogers T.H."/>
            <person name="Ramsay J.P."/>
            <person name="Wang P."/>
            <person name="Terpolilli J."/>
        </authorList>
    </citation>
    <scope>NUCLEOTIDE SEQUENCE [LARGE SCALE GENOMIC DNA]</scope>
    <source>
        <strain evidence="10">WSM5005</strain>
        <plasmid evidence="10">pl2WSM5005</plasmid>
    </source>
</reference>
<evidence type="ECO:0000313" key="11">
    <source>
        <dbReference type="Proteomes" id="UP000179860"/>
    </source>
</evidence>
<evidence type="ECO:0000256" key="7">
    <source>
        <dbReference type="ARBA" id="ARBA00023004"/>
    </source>
</evidence>
<evidence type="ECO:0000256" key="1">
    <source>
        <dbReference type="ARBA" id="ARBA00001917"/>
    </source>
</evidence>
<gene>
    <name evidence="10" type="ORF">BJG93_34020</name>
</gene>